<comment type="caution">
    <text evidence="1">The sequence shown here is derived from an EMBL/GenBank/DDBJ whole genome shotgun (WGS) entry which is preliminary data.</text>
</comment>
<organism evidence="1 2">
    <name type="scientific">Bagarius yarrelli</name>
    <name type="common">Goonch</name>
    <name type="synonym">Bagrus yarrelli</name>
    <dbReference type="NCBI Taxonomy" id="175774"/>
    <lineage>
        <taxon>Eukaryota</taxon>
        <taxon>Metazoa</taxon>
        <taxon>Chordata</taxon>
        <taxon>Craniata</taxon>
        <taxon>Vertebrata</taxon>
        <taxon>Euteleostomi</taxon>
        <taxon>Actinopterygii</taxon>
        <taxon>Neopterygii</taxon>
        <taxon>Teleostei</taxon>
        <taxon>Ostariophysi</taxon>
        <taxon>Siluriformes</taxon>
        <taxon>Sisoridae</taxon>
        <taxon>Sisorinae</taxon>
        <taxon>Bagarius</taxon>
    </lineage>
</organism>
<evidence type="ECO:0000313" key="2">
    <source>
        <dbReference type="Proteomes" id="UP000319801"/>
    </source>
</evidence>
<dbReference type="EMBL" id="VCAZ01000039">
    <property type="protein sequence ID" value="TSL97366.1"/>
    <property type="molecule type" value="Genomic_DNA"/>
</dbReference>
<sequence>MEWFRQCLLICTIRDGAFDTVQLMKQLLWENGAETQRMLLLCGSVSHLTSLNGENITLETVMGFLKSRPPDILKPQGDGPVKFTVKAMIRVQDAGQHLTGLCSQNMKKKKEQ</sequence>
<protein>
    <submittedName>
        <fullName evidence="1">Uncharacterized protein</fullName>
    </submittedName>
</protein>
<reference evidence="1 2" key="1">
    <citation type="journal article" date="2019" name="Genome Biol. Evol.">
        <title>Whole-Genome Sequencing of the Giant Devil Catfish, Bagarius yarrelli.</title>
        <authorList>
            <person name="Jiang W."/>
            <person name="Lv Y."/>
            <person name="Cheng L."/>
            <person name="Yang K."/>
            <person name="Chao B."/>
            <person name="Wang X."/>
            <person name="Li Y."/>
            <person name="Pan X."/>
            <person name="You X."/>
            <person name="Zhang Y."/>
            <person name="Yang J."/>
            <person name="Li J."/>
            <person name="Zhang X."/>
            <person name="Liu S."/>
            <person name="Sun C."/>
            <person name="Yang J."/>
            <person name="Shi Q."/>
        </authorList>
    </citation>
    <scope>NUCLEOTIDE SEQUENCE [LARGE SCALE GENOMIC DNA]</scope>
    <source>
        <strain evidence="1">JWS20170419001</strain>
        <tissue evidence="1">Muscle</tissue>
    </source>
</reference>
<proteinExistence type="predicted"/>
<name>A0A556U297_BAGYA</name>
<accession>A0A556U297</accession>
<dbReference type="Proteomes" id="UP000319801">
    <property type="component" value="Unassembled WGS sequence"/>
</dbReference>
<dbReference type="AlphaFoldDB" id="A0A556U297"/>
<gene>
    <name evidence="1" type="ORF">Baya_7621</name>
</gene>
<keyword evidence="2" id="KW-1185">Reference proteome</keyword>
<evidence type="ECO:0000313" key="1">
    <source>
        <dbReference type="EMBL" id="TSL97366.1"/>
    </source>
</evidence>